<keyword evidence="2" id="KW-0479">Metal-binding</keyword>
<protein>
    <submittedName>
        <fullName evidence="9">DNA repair protein RadC</fullName>
    </submittedName>
</protein>
<keyword evidence="1" id="KW-0645">Protease</keyword>
<evidence type="ECO:0000256" key="2">
    <source>
        <dbReference type="ARBA" id="ARBA00022723"/>
    </source>
</evidence>
<proteinExistence type="inferred from homology"/>
<reference evidence="9 10" key="1">
    <citation type="submission" date="2017-01" db="EMBL/GenBank/DDBJ databases">
        <authorList>
            <person name="Mah S.A."/>
            <person name="Swanson W.J."/>
            <person name="Moy G.W."/>
            <person name="Vacquier V.D."/>
        </authorList>
    </citation>
    <scope>NUCLEOTIDE SEQUENCE [LARGE SCALE GENOMIC DNA]</scope>
    <source>
        <strain evidence="9 10">DSM 11589</strain>
    </source>
</reference>
<dbReference type="RefSeq" id="WP_139332849.1">
    <property type="nucleotide sequence ID" value="NZ_FTOA01000003.1"/>
</dbReference>
<evidence type="ECO:0000256" key="5">
    <source>
        <dbReference type="ARBA" id="ARBA00023049"/>
    </source>
</evidence>
<feature type="compositionally biased region" description="Low complexity" evidence="7">
    <location>
        <begin position="20"/>
        <end position="35"/>
    </location>
</feature>
<dbReference type="InterPro" id="IPR025657">
    <property type="entry name" value="RadC_JAB"/>
</dbReference>
<organism evidence="9 10">
    <name type="scientific">Insolitispirillum peregrinum</name>
    <dbReference type="NCBI Taxonomy" id="80876"/>
    <lineage>
        <taxon>Bacteria</taxon>
        <taxon>Pseudomonadati</taxon>
        <taxon>Pseudomonadota</taxon>
        <taxon>Alphaproteobacteria</taxon>
        <taxon>Rhodospirillales</taxon>
        <taxon>Novispirillaceae</taxon>
        <taxon>Insolitispirillum</taxon>
    </lineage>
</organism>
<dbReference type="PROSITE" id="PS50249">
    <property type="entry name" value="MPN"/>
    <property type="match status" value="1"/>
</dbReference>
<dbReference type="GO" id="GO:0046872">
    <property type="term" value="F:metal ion binding"/>
    <property type="evidence" value="ECO:0007669"/>
    <property type="project" value="UniProtKB-KW"/>
</dbReference>
<dbReference type="GO" id="GO:0008237">
    <property type="term" value="F:metallopeptidase activity"/>
    <property type="evidence" value="ECO:0007669"/>
    <property type="project" value="UniProtKB-KW"/>
</dbReference>
<dbReference type="NCBIfam" id="TIGR00608">
    <property type="entry name" value="radc"/>
    <property type="match status" value="1"/>
</dbReference>
<dbReference type="PANTHER" id="PTHR30471:SF3">
    <property type="entry name" value="UPF0758 PROTEIN YEES-RELATED"/>
    <property type="match status" value="1"/>
</dbReference>
<evidence type="ECO:0000256" key="3">
    <source>
        <dbReference type="ARBA" id="ARBA00022801"/>
    </source>
</evidence>
<dbReference type="Proteomes" id="UP000185678">
    <property type="component" value="Unassembled WGS sequence"/>
</dbReference>
<gene>
    <name evidence="9" type="ORF">SAMN05421779_103407</name>
</gene>
<keyword evidence="4" id="KW-0862">Zinc</keyword>
<dbReference type="SUPFAM" id="SSF47781">
    <property type="entry name" value="RuvA domain 2-like"/>
    <property type="match status" value="1"/>
</dbReference>
<dbReference type="NCBIfam" id="NF000642">
    <property type="entry name" value="PRK00024.1"/>
    <property type="match status" value="1"/>
</dbReference>
<evidence type="ECO:0000259" key="8">
    <source>
        <dbReference type="PROSITE" id="PS50249"/>
    </source>
</evidence>
<dbReference type="SUPFAM" id="SSF102712">
    <property type="entry name" value="JAB1/MPN domain"/>
    <property type="match status" value="1"/>
</dbReference>
<feature type="domain" description="MPN" evidence="8">
    <location>
        <begin position="161"/>
        <end position="283"/>
    </location>
</feature>
<name>A0A1N7LLL9_9PROT</name>
<dbReference type="Gene3D" id="3.40.140.10">
    <property type="entry name" value="Cytidine Deaminase, domain 2"/>
    <property type="match status" value="1"/>
</dbReference>
<dbReference type="STRING" id="80876.SAMN05421779_103407"/>
<feature type="region of interest" description="Disordered" evidence="7">
    <location>
        <begin position="19"/>
        <end position="62"/>
    </location>
</feature>
<feature type="compositionally biased region" description="Basic and acidic residues" evidence="7">
    <location>
        <begin position="36"/>
        <end position="46"/>
    </location>
</feature>
<dbReference type="InterPro" id="IPR010994">
    <property type="entry name" value="RuvA_2-like"/>
</dbReference>
<comment type="similarity">
    <text evidence="6">Belongs to the UPF0758 family.</text>
</comment>
<dbReference type="EMBL" id="FTOA01000003">
    <property type="protein sequence ID" value="SIS74716.1"/>
    <property type="molecule type" value="Genomic_DNA"/>
</dbReference>
<dbReference type="PROSITE" id="PS01302">
    <property type="entry name" value="UPF0758"/>
    <property type="match status" value="1"/>
</dbReference>
<dbReference type="GO" id="GO:0006508">
    <property type="term" value="P:proteolysis"/>
    <property type="evidence" value="ECO:0007669"/>
    <property type="project" value="UniProtKB-KW"/>
</dbReference>
<accession>A0A1N7LLL9</accession>
<evidence type="ECO:0000256" key="1">
    <source>
        <dbReference type="ARBA" id="ARBA00022670"/>
    </source>
</evidence>
<evidence type="ECO:0000313" key="10">
    <source>
        <dbReference type="Proteomes" id="UP000185678"/>
    </source>
</evidence>
<evidence type="ECO:0000256" key="6">
    <source>
        <dbReference type="RuleBase" id="RU003797"/>
    </source>
</evidence>
<keyword evidence="10" id="KW-1185">Reference proteome</keyword>
<dbReference type="InterPro" id="IPR037518">
    <property type="entry name" value="MPN"/>
</dbReference>
<sequence length="283" mass="31149">MGQDEQWLLAQLDALARDFAPTPAAETGQAPAAAPRPDEPASEDSHSPAAKKAAADKPHYHGHRQRLREKFLAASRAEALDTIADYELLELLLFLAIPQKDVKPLAKQLLAHFGSLGGVLTARPEALMSFPGIKDGVVVALKTVQVASLLMVREEVMNKPILSSWNRLLDYCHAAMAHRDIEQFRILFLDKKNCLIADELQQRGTVDHTPVYPREVVKRALELSACAVILVHNHPSGDPQPSPADIDMTRRIAEALRHVDISLHDHLVIARTGYASFKADGLL</sequence>
<keyword evidence="5" id="KW-0482">Metalloprotease</keyword>
<keyword evidence="3" id="KW-0378">Hydrolase</keyword>
<dbReference type="CDD" id="cd08071">
    <property type="entry name" value="MPN_DUF2466"/>
    <property type="match status" value="1"/>
</dbReference>
<evidence type="ECO:0000256" key="7">
    <source>
        <dbReference type="SAM" id="MobiDB-lite"/>
    </source>
</evidence>
<dbReference type="OrthoDB" id="9804482at2"/>
<dbReference type="PANTHER" id="PTHR30471">
    <property type="entry name" value="DNA REPAIR PROTEIN RADC"/>
    <property type="match status" value="1"/>
</dbReference>
<dbReference type="InterPro" id="IPR020891">
    <property type="entry name" value="UPF0758_CS"/>
</dbReference>
<dbReference type="Pfam" id="PF04002">
    <property type="entry name" value="RadC"/>
    <property type="match status" value="1"/>
</dbReference>
<dbReference type="InterPro" id="IPR001405">
    <property type="entry name" value="UPF0758"/>
</dbReference>
<evidence type="ECO:0000313" key="9">
    <source>
        <dbReference type="EMBL" id="SIS74716.1"/>
    </source>
</evidence>
<evidence type="ECO:0000256" key="4">
    <source>
        <dbReference type="ARBA" id="ARBA00022833"/>
    </source>
</evidence>
<dbReference type="AlphaFoldDB" id="A0A1N7LLL9"/>